<dbReference type="InterPro" id="IPR003382">
    <property type="entry name" value="Flavoprotein"/>
</dbReference>
<dbReference type="Pfam" id="PF02441">
    <property type="entry name" value="Flavoprotein"/>
    <property type="match status" value="1"/>
</dbReference>
<dbReference type="SUPFAM" id="SSF52507">
    <property type="entry name" value="Homo-oligomeric flavin-containing Cys decarboxylases, HFCD"/>
    <property type="match status" value="1"/>
</dbReference>
<name>A0A133V141_9EURY</name>
<evidence type="ECO:0000313" key="3">
    <source>
        <dbReference type="Proteomes" id="UP000070520"/>
    </source>
</evidence>
<dbReference type="Gene3D" id="3.40.50.1950">
    <property type="entry name" value="Flavin prenyltransferase-like"/>
    <property type="match status" value="1"/>
</dbReference>
<evidence type="ECO:0000259" key="1">
    <source>
        <dbReference type="PROSITE" id="PS51379"/>
    </source>
</evidence>
<dbReference type="AlphaFoldDB" id="A0A133V141"/>
<dbReference type="Proteomes" id="UP000070520">
    <property type="component" value="Unassembled WGS sequence"/>
</dbReference>
<dbReference type="Gene3D" id="3.30.70.20">
    <property type="match status" value="1"/>
</dbReference>
<dbReference type="PROSITE" id="PS00198">
    <property type="entry name" value="4FE4S_FER_1"/>
    <property type="match status" value="1"/>
</dbReference>
<dbReference type="PROSITE" id="PS51379">
    <property type="entry name" value="4FE4S_FER_2"/>
    <property type="match status" value="1"/>
</dbReference>
<dbReference type="PATRIC" id="fig|1698272.3.peg.101"/>
<organism evidence="2 3">
    <name type="scientific">candidate division MSBL1 archaeon SCGC-AAA261C02</name>
    <dbReference type="NCBI Taxonomy" id="1698272"/>
    <lineage>
        <taxon>Archaea</taxon>
        <taxon>Methanobacteriati</taxon>
        <taxon>Methanobacteriota</taxon>
        <taxon>candidate division MSBL1</taxon>
    </lineage>
</organism>
<evidence type="ECO:0000313" key="2">
    <source>
        <dbReference type="EMBL" id="KXB00167.1"/>
    </source>
</evidence>
<gene>
    <name evidence="2" type="ORF">AKJ42_01495</name>
</gene>
<reference evidence="2 3" key="1">
    <citation type="journal article" date="2016" name="Sci. Rep.">
        <title>Metabolic traits of an uncultured archaeal lineage -MSBL1- from brine pools of the Red Sea.</title>
        <authorList>
            <person name="Mwirichia R."/>
            <person name="Alam I."/>
            <person name="Rashid M."/>
            <person name="Vinu M."/>
            <person name="Ba-Alawi W."/>
            <person name="Anthony Kamau A."/>
            <person name="Kamanda Ngugi D."/>
            <person name="Goker M."/>
            <person name="Klenk H.P."/>
            <person name="Bajic V."/>
            <person name="Stingl U."/>
        </authorList>
    </citation>
    <scope>NUCLEOTIDE SEQUENCE [LARGE SCALE GENOMIC DNA]</scope>
    <source>
        <strain evidence="2">SCGC-AAA261C02</strain>
    </source>
</reference>
<proteinExistence type="predicted"/>
<dbReference type="InterPro" id="IPR017896">
    <property type="entry name" value="4Fe4S_Fe-S-bd"/>
</dbReference>
<dbReference type="InterPro" id="IPR036551">
    <property type="entry name" value="Flavin_trans-like"/>
</dbReference>
<dbReference type="GO" id="GO:1901285">
    <property type="term" value="P:5,6,7,8-tetrahydromethanopterin biosynthetic process"/>
    <property type="evidence" value="ECO:0007669"/>
    <property type="project" value="InterPro"/>
</dbReference>
<dbReference type="NCBIfam" id="TIGR02700">
    <property type="entry name" value="flavo_MJ0208"/>
    <property type="match status" value="1"/>
</dbReference>
<dbReference type="SUPFAM" id="SSF54862">
    <property type="entry name" value="4Fe-4S ferredoxins"/>
    <property type="match status" value="1"/>
</dbReference>
<dbReference type="GO" id="GO:0016645">
    <property type="term" value="F:oxidoreductase activity, acting on the CH-NH group of donors"/>
    <property type="evidence" value="ECO:0007669"/>
    <property type="project" value="InterPro"/>
</dbReference>
<accession>A0A133V141</accession>
<dbReference type="InterPro" id="IPR017900">
    <property type="entry name" value="4Fe4S_Fe_S_CS"/>
</dbReference>
<dbReference type="InterPro" id="IPR014073">
    <property type="entry name" value="DmrX"/>
</dbReference>
<dbReference type="Pfam" id="PF00037">
    <property type="entry name" value="Fer4"/>
    <property type="match status" value="1"/>
</dbReference>
<sequence>MSKIAWGITGAGDFLPETFEIMEELANNHKLTCYVSKAGERVIHIYGFWDKLKELCPGDYYQEIILESEQGPSFSLTGRLQRGKYSCLIISPATANTVSKIVVGIADTLVPSAFAQAGKGEVPVLIVPTDQGVEKVSRLPPIIHKEVCREKIEEKHKECLVINLCPYGAIKEVEGLPKINLTLCEGCGICKEKCPYGAVTIGEETKVNVREIDRKNVEKLKEFENLTVLEKPDEIPRLLGELTNES</sequence>
<dbReference type="EMBL" id="LHXW01000011">
    <property type="protein sequence ID" value="KXB00167.1"/>
    <property type="molecule type" value="Genomic_DNA"/>
</dbReference>
<dbReference type="GO" id="GO:0051539">
    <property type="term" value="F:4 iron, 4 sulfur cluster binding"/>
    <property type="evidence" value="ECO:0007669"/>
    <property type="project" value="InterPro"/>
</dbReference>
<keyword evidence="3" id="KW-1185">Reference proteome</keyword>
<protein>
    <recommendedName>
        <fullName evidence="1">4Fe-4S ferredoxin-type domain-containing protein</fullName>
    </recommendedName>
</protein>
<feature type="domain" description="4Fe-4S ferredoxin-type" evidence="1">
    <location>
        <begin position="175"/>
        <end position="204"/>
    </location>
</feature>
<comment type="caution">
    <text evidence="2">The sequence shown here is derived from an EMBL/GenBank/DDBJ whole genome shotgun (WGS) entry which is preliminary data.</text>
</comment>